<evidence type="ECO:0000313" key="3">
    <source>
        <dbReference type="Proteomes" id="UP001280121"/>
    </source>
</evidence>
<dbReference type="EMBL" id="JANJYI010000006">
    <property type="protein sequence ID" value="KAK2646876.1"/>
    <property type="molecule type" value="Genomic_DNA"/>
</dbReference>
<sequence length="301" mass="32582">MDPGEMTGSVPSKASGSGSSNQAKAEKGGGNDIEEESLVQVGDPAGRQCNTSTISGVGGGGGSRHVDDGNSSTTKNSLQEYALNNPLKHKRDELLDTKNKFSTSDTVVAPISQRDNSVDKAQGRHPFQHGGNEVNDQGSSSAPAERPEDDKFSLKERQQDQNPFEHRKNEVHDQQILSASGKKPADKNSLGEAPKGENPFEHSGNEVDDREISAASGKKPADEYSLDKPQGRNPIQHGVHGVDSFVAPDNKTVVISSENIDQRRANNYSYNEAKGERNPYQHENKELDDQQEQDSSTPDNH</sequence>
<keyword evidence="3" id="KW-1185">Reference proteome</keyword>
<name>A0AAD9WXG7_9ROSI</name>
<dbReference type="Proteomes" id="UP001280121">
    <property type="component" value="Unassembled WGS sequence"/>
</dbReference>
<comment type="caution">
    <text evidence="2">The sequence shown here is derived from an EMBL/GenBank/DDBJ whole genome shotgun (WGS) entry which is preliminary data.</text>
</comment>
<evidence type="ECO:0000256" key="1">
    <source>
        <dbReference type="SAM" id="MobiDB-lite"/>
    </source>
</evidence>
<dbReference type="AlphaFoldDB" id="A0AAD9WXG7"/>
<organism evidence="2 3">
    <name type="scientific">Dipteronia dyeriana</name>
    <dbReference type="NCBI Taxonomy" id="168575"/>
    <lineage>
        <taxon>Eukaryota</taxon>
        <taxon>Viridiplantae</taxon>
        <taxon>Streptophyta</taxon>
        <taxon>Embryophyta</taxon>
        <taxon>Tracheophyta</taxon>
        <taxon>Spermatophyta</taxon>
        <taxon>Magnoliopsida</taxon>
        <taxon>eudicotyledons</taxon>
        <taxon>Gunneridae</taxon>
        <taxon>Pentapetalae</taxon>
        <taxon>rosids</taxon>
        <taxon>malvids</taxon>
        <taxon>Sapindales</taxon>
        <taxon>Sapindaceae</taxon>
        <taxon>Hippocastanoideae</taxon>
        <taxon>Acereae</taxon>
        <taxon>Dipteronia</taxon>
    </lineage>
</organism>
<feature type="compositionally biased region" description="Basic and acidic residues" evidence="1">
    <location>
        <begin position="145"/>
        <end position="173"/>
    </location>
</feature>
<feature type="compositionally biased region" description="Basic and acidic residues" evidence="1">
    <location>
        <begin position="219"/>
        <end position="230"/>
    </location>
</feature>
<feature type="compositionally biased region" description="Basic and acidic residues" evidence="1">
    <location>
        <begin position="194"/>
        <end position="212"/>
    </location>
</feature>
<feature type="compositionally biased region" description="Polar residues" evidence="1">
    <location>
        <begin position="253"/>
        <end position="270"/>
    </location>
</feature>
<feature type="compositionally biased region" description="Low complexity" evidence="1">
    <location>
        <begin position="8"/>
        <end position="20"/>
    </location>
</feature>
<protein>
    <submittedName>
        <fullName evidence="2">Uncharacterized protein</fullName>
    </submittedName>
</protein>
<evidence type="ECO:0000313" key="2">
    <source>
        <dbReference type="EMBL" id="KAK2646876.1"/>
    </source>
</evidence>
<feature type="compositionally biased region" description="Basic and acidic residues" evidence="1">
    <location>
        <begin position="273"/>
        <end position="288"/>
    </location>
</feature>
<feature type="compositionally biased region" description="Polar residues" evidence="1">
    <location>
        <begin position="69"/>
        <end position="78"/>
    </location>
</feature>
<feature type="region of interest" description="Disordered" evidence="1">
    <location>
        <begin position="100"/>
        <end position="301"/>
    </location>
</feature>
<accession>A0AAD9WXG7</accession>
<feature type="region of interest" description="Disordered" evidence="1">
    <location>
        <begin position="1"/>
        <end position="78"/>
    </location>
</feature>
<gene>
    <name evidence="2" type="ORF">Ddye_022071</name>
</gene>
<reference evidence="2" key="1">
    <citation type="journal article" date="2023" name="Plant J.">
        <title>Genome sequences and population genomics provide insights into the demographic history, inbreeding, and mutation load of two 'living fossil' tree species of Dipteronia.</title>
        <authorList>
            <person name="Feng Y."/>
            <person name="Comes H.P."/>
            <person name="Chen J."/>
            <person name="Zhu S."/>
            <person name="Lu R."/>
            <person name="Zhang X."/>
            <person name="Li P."/>
            <person name="Qiu J."/>
            <person name="Olsen K.M."/>
            <person name="Qiu Y."/>
        </authorList>
    </citation>
    <scope>NUCLEOTIDE SEQUENCE</scope>
    <source>
        <strain evidence="2">KIB01</strain>
    </source>
</reference>
<proteinExistence type="predicted"/>